<evidence type="ECO:0000256" key="1">
    <source>
        <dbReference type="SAM" id="Phobius"/>
    </source>
</evidence>
<dbReference type="GO" id="GO:0016780">
    <property type="term" value="F:phosphotransferase activity, for other substituted phosphate groups"/>
    <property type="evidence" value="ECO:0007669"/>
    <property type="project" value="InterPro"/>
</dbReference>
<name>F0FAS9_9BACT</name>
<feature type="transmembrane region" description="Helical" evidence="1">
    <location>
        <begin position="135"/>
        <end position="157"/>
    </location>
</feature>
<reference evidence="2 3" key="1">
    <citation type="submission" date="2011-01" db="EMBL/GenBank/DDBJ databases">
        <authorList>
            <person name="Muzny D."/>
            <person name="Qin X."/>
            <person name="Deng J."/>
            <person name="Jiang H."/>
            <person name="Liu Y."/>
            <person name="Qu J."/>
            <person name="Song X.-Z."/>
            <person name="Zhang L."/>
            <person name="Thornton R."/>
            <person name="Coyle M."/>
            <person name="Francisco L."/>
            <person name="Jackson L."/>
            <person name="Javaid M."/>
            <person name="Korchina V."/>
            <person name="Kovar C."/>
            <person name="Mata R."/>
            <person name="Mathew T."/>
            <person name="Ngo R."/>
            <person name="Nguyen L."/>
            <person name="Nguyen N."/>
            <person name="Okwuonu G."/>
            <person name="Ongeri F."/>
            <person name="Pham C."/>
            <person name="Simmons D."/>
            <person name="Wilczek-Boney K."/>
            <person name="Hale W."/>
            <person name="Jakkamsetti A."/>
            <person name="Pham P."/>
            <person name="Ruth R."/>
            <person name="San Lucas F."/>
            <person name="Warren J."/>
            <person name="Zhang J."/>
            <person name="Zhao Z."/>
            <person name="Zhou C."/>
            <person name="Zhu D."/>
            <person name="Lee S."/>
            <person name="Bess C."/>
            <person name="Blankenburg K."/>
            <person name="Forbes L."/>
            <person name="Fu Q."/>
            <person name="Gubbala S."/>
            <person name="Hirani K."/>
            <person name="Jayaseelan J.C."/>
            <person name="Lara F."/>
            <person name="Munidasa M."/>
            <person name="Palculict T."/>
            <person name="Patil S."/>
            <person name="Pu L.-L."/>
            <person name="Saada N."/>
            <person name="Tang L."/>
            <person name="Weissenberger G."/>
            <person name="Zhu Y."/>
            <person name="Hemphill L."/>
            <person name="Shang Y."/>
            <person name="Youmans B."/>
            <person name="Ayvaz T."/>
            <person name="Ross M."/>
            <person name="Santibanez J."/>
            <person name="Aqrawi P."/>
            <person name="Gross S."/>
            <person name="Joshi V."/>
            <person name="Fowler G."/>
            <person name="Nazareth L."/>
            <person name="Reid J."/>
            <person name="Worley K."/>
            <person name="Petrosino J."/>
            <person name="Highlander S."/>
            <person name="Gibbs R."/>
        </authorList>
    </citation>
    <scope>NUCLEOTIDE SEQUENCE [LARGE SCALE GENOMIC DNA]</scope>
    <source>
        <strain evidence="2 3">DSM 16608</strain>
    </source>
</reference>
<accession>F0FAS9</accession>
<keyword evidence="1" id="KW-0812">Transmembrane</keyword>
<feature type="transmembrane region" description="Helical" evidence="1">
    <location>
        <begin position="78"/>
        <end position="97"/>
    </location>
</feature>
<comment type="caution">
    <text evidence="2">The sequence shown here is derived from an EMBL/GenBank/DDBJ whole genome shotgun (WGS) entry which is preliminary data.</text>
</comment>
<organism evidence="2 3">
    <name type="scientific">Prevotella multiformis DSM 16608</name>
    <dbReference type="NCBI Taxonomy" id="888743"/>
    <lineage>
        <taxon>Bacteria</taxon>
        <taxon>Pseudomonadati</taxon>
        <taxon>Bacteroidota</taxon>
        <taxon>Bacteroidia</taxon>
        <taxon>Bacteroidales</taxon>
        <taxon>Prevotellaceae</taxon>
        <taxon>Prevotella</taxon>
    </lineage>
</organism>
<dbReference type="EMBL" id="AEWX01000047">
    <property type="protein sequence ID" value="EGC18692.1"/>
    <property type="molecule type" value="Genomic_DNA"/>
</dbReference>
<protein>
    <recommendedName>
        <fullName evidence="4">CDP-alcohol phosphatidyltransferase</fullName>
    </recommendedName>
</protein>
<sequence length="357" mass="40366">MAKNRQDGPASPLSLEGEQIVSVQNQGDGTVRRTGFRSLLHASFKSMDTEEWLDVHFTRPIGLAFALLWYRLGVTPNAVTILSIFLGVGAGVMFFFTDTLHNVLGILLLMLANFCDSTDGQLARLTRQQSMKGRCLDGFAGDVWFFAIYLALVFRLWNRHVPYTAETWGILGLGLAAVAGLLCHSPQSSLSDYYRQIHLCFLKGKEGSELDTYAREHAIAEGLKGKEGAFWDRAFHGNYQHYCRSQERRTPAFQQFHAALMRRYGSIGNVPQGMKDRFLAGSRPLMPYTNFLTFNSRAILVYVTCLLDCPWVYLLCEITVYNVLYVYMHRRHEALCRELTRSLPPFSGKAVEHAGVR</sequence>
<feature type="transmembrane region" description="Helical" evidence="1">
    <location>
        <begin position="310"/>
        <end position="328"/>
    </location>
</feature>
<evidence type="ECO:0000313" key="2">
    <source>
        <dbReference type="EMBL" id="EGC18692.1"/>
    </source>
</evidence>
<dbReference type="GO" id="GO:0008654">
    <property type="term" value="P:phospholipid biosynthetic process"/>
    <property type="evidence" value="ECO:0007669"/>
    <property type="project" value="InterPro"/>
</dbReference>
<evidence type="ECO:0000313" key="3">
    <source>
        <dbReference type="Proteomes" id="UP000005697"/>
    </source>
</evidence>
<dbReference type="OrthoDB" id="9785831at2"/>
<dbReference type="RefSeq" id="WP_007367433.1">
    <property type="nucleotide sequence ID" value="NZ_GL872282.1"/>
</dbReference>
<dbReference type="HOGENOM" id="CLU_080644_0_0_10"/>
<feature type="transmembrane region" description="Helical" evidence="1">
    <location>
        <begin position="103"/>
        <end position="123"/>
    </location>
</feature>
<evidence type="ECO:0008006" key="4">
    <source>
        <dbReference type="Google" id="ProtNLM"/>
    </source>
</evidence>
<keyword evidence="3" id="KW-1185">Reference proteome</keyword>
<keyword evidence="1" id="KW-1133">Transmembrane helix</keyword>
<dbReference type="STRING" id="888743.HMPREF9141_2696"/>
<dbReference type="eggNOG" id="COG0558">
    <property type="taxonomic scope" value="Bacteria"/>
</dbReference>
<dbReference type="InterPro" id="IPR000462">
    <property type="entry name" value="CDP-OH_P_trans"/>
</dbReference>
<dbReference type="AlphaFoldDB" id="F0FAS9"/>
<proteinExistence type="predicted"/>
<dbReference type="Gene3D" id="1.20.120.1760">
    <property type="match status" value="1"/>
</dbReference>
<dbReference type="Pfam" id="PF01066">
    <property type="entry name" value="CDP-OH_P_transf"/>
    <property type="match status" value="1"/>
</dbReference>
<keyword evidence="1" id="KW-0472">Membrane</keyword>
<dbReference type="GO" id="GO:0016020">
    <property type="term" value="C:membrane"/>
    <property type="evidence" value="ECO:0007669"/>
    <property type="project" value="InterPro"/>
</dbReference>
<gene>
    <name evidence="2" type="ORF">HMPREF9141_2696</name>
</gene>
<dbReference type="InterPro" id="IPR043130">
    <property type="entry name" value="CDP-OH_PTrfase_TM_dom"/>
</dbReference>
<feature type="transmembrane region" description="Helical" evidence="1">
    <location>
        <begin position="163"/>
        <end position="183"/>
    </location>
</feature>
<dbReference type="Proteomes" id="UP000005697">
    <property type="component" value="Unassembled WGS sequence"/>
</dbReference>